<reference evidence="1 2" key="1">
    <citation type="journal article" date="2017" name="Antonie Van Leeuwenhoek">
        <title>Rhizobium rhizosphaerae sp. nov., a novel species isolated from rice rhizosphere.</title>
        <authorList>
            <person name="Zhao J.J."/>
            <person name="Zhang J."/>
            <person name="Zhang R.J."/>
            <person name="Zhang C.W."/>
            <person name="Yin H.Q."/>
            <person name="Zhang X.X."/>
        </authorList>
    </citation>
    <scope>NUCLEOTIDE SEQUENCE [LARGE SCALE GENOMIC DNA]</scope>
    <source>
        <strain evidence="1 2">S18K6</strain>
    </source>
</reference>
<gene>
    <name evidence="1" type="ORF">GCHA_4722</name>
</gene>
<protein>
    <submittedName>
        <fullName evidence="1">Uncharacterized protein</fullName>
    </submittedName>
</protein>
<evidence type="ECO:0000313" key="1">
    <source>
        <dbReference type="EMBL" id="GAC12639.1"/>
    </source>
</evidence>
<evidence type="ECO:0000313" key="2">
    <source>
        <dbReference type="Proteomes" id="UP000006320"/>
    </source>
</evidence>
<dbReference type="AlphaFoldDB" id="A0AAV3UY06"/>
<comment type="caution">
    <text evidence="1">The sequence shown here is derived from an EMBL/GenBank/DDBJ whole genome shotgun (WGS) entry which is preliminary data.</text>
</comment>
<name>A0AAV3UY06_9ALTE</name>
<accession>A0AAV3UY06</accession>
<sequence>MFRLGFEGKGKFGLNYDYYWDLQNYRNSHEHESAPLFNDWQMQTPFARYLSEEKRVLCFASAKSKCVVTIDNCIFHLRQHYALNEGDHTLKLHVISYHGHDDVIVWDVMKHLPANLNKGGAHTEHKVKIARPLKITMLQDDELILTHSMNIQLLDSTWIDIRQDEHCLEQ</sequence>
<organism evidence="1 2">
    <name type="scientific">Paraglaciecola chathamensis S18K6</name>
    <dbReference type="NCBI Taxonomy" id="1127672"/>
    <lineage>
        <taxon>Bacteria</taxon>
        <taxon>Pseudomonadati</taxon>
        <taxon>Pseudomonadota</taxon>
        <taxon>Gammaproteobacteria</taxon>
        <taxon>Alteromonadales</taxon>
        <taxon>Alteromonadaceae</taxon>
        <taxon>Paraglaciecola</taxon>
    </lineage>
</organism>
<dbReference type="EMBL" id="BAEM01000063">
    <property type="protein sequence ID" value="GAC12639.1"/>
    <property type="molecule type" value="Genomic_DNA"/>
</dbReference>
<proteinExistence type="predicted"/>
<dbReference type="RefSeq" id="WP_007992366.1">
    <property type="nucleotide sequence ID" value="NZ_BAEM01000063.1"/>
</dbReference>
<dbReference type="Proteomes" id="UP000006320">
    <property type="component" value="Unassembled WGS sequence"/>
</dbReference>